<protein>
    <submittedName>
        <fullName evidence="1">Uncharacterized protein</fullName>
    </submittedName>
</protein>
<organism evidence="1 2">
    <name type="scientific">Brachionus plicatilis</name>
    <name type="common">Marine rotifer</name>
    <name type="synonym">Brachionus muelleri</name>
    <dbReference type="NCBI Taxonomy" id="10195"/>
    <lineage>
        <taxon>Eukaryota</taxon>
        <taxon>Metazoa</taxon>
        <taxon>Spiralia</taxon>
        <taxon>Gnathifera</taxon>
        <taxon>Rotifera</taxon>
        <taxon>Eurotatoria</taxon>
        <taxon>Monogononta</taxon>
        <taxon>Pseudotrocha</taxon>
        <taxon>Ploima</taxon>
        <taxon>Brachionidae</taxon>
        <taxon>Brachionus</taxon>
    </lineage>
</organism>
<gene>
    <name evidence="1" type="ORF">BpHYR1_030298</name>
</gene>
<evidence type="ECO:0000313" key="1">
    <source>
        <dbReference type="EMBL" id="RNA00461.1"/>
    </source>
</evidence>
<proteinExistence type="predicted"/>
<evidence type="ECO:0000313" key="2">
    <source>
        <dbReference type="Proteomes" id="UP000276133"/>
    </source>
</evidence>
<accession>A0A3M7PNX4</accession>
<reference evidence="1 2" key="1">
    <citation type="journal article" date="2018" name="Sci. Rep.">
        <title>Genomic signatures of local adaptation to the degree of environmental predictability in rotifers.</title>
        <authorList>
            <person name="Franch-Gras L."/>
            <person name="Hahn C."/>
            <person name="Garcia-Roger E.M."/>
            <person name="Carmona M.J."/>
            <person name="Serra M."/>
            <person name="Gomez A."/>
        </authorList>
    </citation>
    <scope>NUCLEOTIDE SEQUENCE [LARGE SCALE GENOMIC DNA]</scope>
    <source>
        <strain evidence="1">HYR1</strain>
    </source>
</reference>
<sequence>MVVLLKPKLLDAFIKGAEWAKIHNFTRPRMLTTKNMRILQKILLNIFTLRGNKIKQIMFNKVFLEFNFKKILFEYHFFISICVNFNI</sequence>
<dbReference type="Proteomes" id="UP000276133">
    <property type="component" value="Unassembled WGS sequence"/>
</dbReference>
<dbReference type="EMBL" id="REGN01009740">
    <property type="protein sequence ID" value="RNA00461.1"/>
    <property type="molecule type" value="Genomic_DNA"/>
</dbReference>
<name>A0A3M7PNX4_BRAPC</name>
<dbReference type="AlphaFoldDB" id="A0A3M7PNX4"/>
<comment type="caution">
    <text evidence="1">The sequence shown here is derived from an EMBL/GenBank/DDBJ whole genome shotgun (WGS) entry which is preliminary data.</text>
</comment>
<keyword evidence="2" id="KW-1185">Reference proteome</keyword>